<name>A0A024GPH7_9STRA</name>
<keyword evidence="2" id="KW-1185">Reference proteome</keyword>
<organism evidence="1 2">
    <name type="scientific">Albugo candida</name>
    <dbReference type="NCBI Taxonomy" id="65357"/>
    <lineage>
        <taxon>Eukaryota</taxon>
        <taxon>Sar</taxon>
        <taxon>Stramenopiles</taxon>
        <taxon>Oomycota</taxon>
        <taxon>Peronosporomycetes</taxon>
        <taxon>Albuginales</taxon>
        <taxon>Albuginaceae</taxon>
        <taxon>Albugo</taxon>
    </lineage>
</organism>
<comment type="caution">
    <text evidence="1">The sequence shown here is derived from an EMBL/GenBank/DDBJ whole genome shotgun (WGS) entry which is preliminary data.</text>
</comment>
<dbReference type="InParanoid" id="A0A024GPH7"/>
<protein>
    <submittedName>
        <fullName evidence="1">Uncharacterized protein</fullName>
    </submittedName>
</protein>
<evidence type="ECO:0000313" key="1">
    <source>
        <dbReference type="EMBL" id="CCI48704.1"/>
    </source>
</evidence>
<sequence>MAVFEVDICTSKSGLGLWRNCVSALSLLGLAIAGLPSSETTMLAVKIKIRIRDAAQKMHRSSLSYQHLLPPFDLRQNREREISFLFDWSGYLAIERLVESKSMEFTHWLISLVVTSDSERRIRCFNSLSLYQLICLSLMQLFWNCKVKRQINSYVNTVIFTLNVQ</sequence>
<proteinExistence type="predicted"/>
<gene>
    <name evidence="1" type="ORF">BN9_098920</name>
</gene>
<dbReference type="Proteomes" id="UP000053237">
    <property type="component" value="Unassembled WGS sequence"/>
</dbReference>
<reference evidence="1 2" key="1">
    <citation type="submission" date="2012-05" db="EMBL/GenBank/DDBJ databases">
        <title>Recombination and specialization in a pathogen metapopulation.</title>
        <authorList>
            <person name="Gardiner A."/>
            <person name="Kemen E."/>
            <person name="Schultz-Larsen T."/>
            <person name="MacLean D."/>
            <person name="Van Oosterhout C."/>
            <person name="Jones J.D.G."/>
        </authorList>
    </citation>
    <scope>NUCLEOTIDE SEQUENCE [LARGE SCALE GENOMIC DNA]</scope>
    <source>
        <strain evidence="1 2">Ac Nc2</strain>
    </source>
</reference>
<evidence type="ECO:0000313" key="2">
    <source>
        <dbReference type="Proteomes" id="UP000053237"/>
    </source>
</evidence>
<dbReference type="AlphaFoldDB" id="A0A024GPH7"/>
<dbReference type="EMBL" id="CAIX01000242">
    <property type="protein sequence ID" value="CCI48704.1"/>
    <property type="molecule type" value="Genomic_DNA"/>
</dbReference>
<accession>A0A024GPH7</accession>